<dbReference type="Gene3D" id="3.20.20.100">
    <property type="entry name" value="NADP-dependent oxidoreductase domain"/>
    <property type="match status" value="1"/>
</dbReference>
<feature type="region of interest" description="Disordered" evidence="1">
    <location>
        <begin position="1"/>
        <end position="96"/>
    </location>
</feature>
<dbReference type="InterPro" id="IPR023210">
    <property type="entry name" value="NADP_OxRdtase_dom"/>
</dbReference>
<feature type="domain" description="NADP-dependent oxidoreductase" evidence="2">
    <location>
        <begin position="150"/>
        <end position="413"/>
    </location>
</feature>
<dbReference type="SUPFAM" id="SSF51430">
    <property type="entry name" value="NAD(P)-linked oxidoreductase"/>
    <property type="match status" value="1"/>
</dbReference>
<evidence type="ECO:0000313" key="3">
    <source>
        <dbReference type="EMBL" id="RCG23173.1"/>
    </source>
</evidence>
<feature type="compositionally biased region" description="Low complexity" evidence="1">
    <location>
        <begin position="44"/>
        <end position="54"/>
    </location>
</feature>
<dbReference type="InterPro" id="IPR036812">
    <property type="entry name" value="NAD(P)_OxRdtase_dom_sf"/>
</dbReference>
<dbReference type="PANTHER" id="PTHR42686">
    <property type="entry name" value="GH17980P-RELATED"/>
    <property type="match status" value="1"/>
</dbReference>
<feature type="region of interest" description="Disordered" evidence="1">
    <location>
        <begin position="110"/>
        <end position="131"/>
    </location>
</feature>
<dbReference type="Pfam" id="PF00248">
    <property type="entry name" value="Aldo_ket_red"/>
    <property type="match status" value="1"/>
</dbReference>
<reference evidence="3 4" key="1">
    <citation type="submission" date="2018-06" db="EMBL/GenBank/DDBJ databases">
        <title>Streptomyces reniochalinae sp. nov. and Streptomyces diacarnus sp. nov. from marine sponges.</title>
        <authorList>
            <person name="Li L."/>
        </authorList>
    </citation>
    <scope>NUCLEOTIDE SEQUENCE [LARGE SCALE GENOMIC DNA]</scope>
    <source>
        <strain evidence="3 4">LHW51701</strain>
    </source>
</reference>
<feature type="compositionally biased region" description="Basic and acidic residues" evidence="1">
    <location>
        <begin position="112"/>
        <end position="127"/>
    </location>
</feature>
<evidence type="ECO:0000313" key="4">
    <source>
        <dbReference type="Proteomes" id="UP000252914"/>
    </source>
</evidence>
<dbReference type="PANTHER" id="PTHR42686:SF1">
    <property type="entry name" value="GH17980P-RELATED"/>
    <property type="match status" value="1"/>
</dbReference>
<feature type="compositionally biased region" description="Pro residues" evidence="1">
    <location>
        <begin position="55"/>
        <end position="75"/>
    </location>
</feature>
<comment type="caution">
    <text evidence="3">The sequence shown here is derived from an EMBL/GenBank/DDBJ whole genome shotgun (WGS) entry which is preliminary data.</text>
</comment>
<dbReference type="InterPro" id="IPR020471">
    <property type="entry name" value="AKR"/>
</dbReference>
<dbReference type="GO" id="GO:0016491">
    <property type="term" value="F:oxidoreductase activity"/>
    <property type="evidence" value="ECO:0007669"/>
    <property type="project" value="InterPro"/>
</dbReference>
<organism evidence="3 4">
    <name type="scientific">Streptomyces diacarni</name>
    <dbReference type="NCBI Taxonomy" id="2800381"/>
    <lineage>
        <taxon>Bacteria</taxon>
        <taxon>Bacillati</taxon>
        <taxon>Actinomycetota</taxon>
        <taxon>Actinomycetes</taxon>
        <taxon>Kitasatosporales</taxon>
        <taxon>Streptomycetaceae</taxon>
        <taxon>Streptomyces</taxon>
    </lineage>
</organism>
<dbReference type="GO" id="GO:0005829">
    <property type="term" value="C:cytosol"/>
    <property type="evidence" value="ECO:0007669"/>
    <property type="project" value="TreeGrafter"/>
</dbReference>
<sequence length="456" mass="47593">MTPSKSKITAATGAAGRSGSCSVGTVRAPIRLGPALPRARSRRNGPGAPGRARTPPGPGPDPLCRPWPGATPPDRSPATDGPPARVPPGPGRRLRTGAKRARALLGPVVCDRPPRWHDAPGHPRNGDPRQGGAAAMRYSTLGATGLKVSRLGLGTTTFMGIFARRPPQASQRVLLRGLDAGITLVDTAPSYGQGLAEEWVGRALRGRREEVVLTTKAGCYAPGSFDFSPARIRSGLEDSLRRLGTGHVDVLFAHDVEHCAPGRLVEEVLPVLERLRDEGKTRAVGVSGLLLEPLAAAVRHAGAEVVQSYCRYGLHDRSLAAPAADWRARRVATILGSPLAMGLLTRAGPPGWHPAPAALRAAARRAAAVCAEHGTDLASLAMRYALACPQLDAVLTGAGDPGHLDRNLRAVESAPEPEVLDAVLGCFADVTERTWPSGDGGEGDDEGNGDRPAAGR</sequence>
<evidence type="ECO:0000259" key="2">
    <source>
        <dbReference type="Pfam" id="PF00248"/>
    </source>
</evidence>
<protein>
    <recommendedName>
        <fullName evidence="2">NADP-dependent oxidoreductase domain-containing protein</fullName>
    </recommendedName>
</protein>
<feature type="region of interest" description="Disordered" evidence="1">
    <location>
        <begin position="433"/>
        <end position="456"/>
    </location>
</feature>
<dbReference type="AlphaFoldDB" id="A0A367EYM0"/>
<proteinExistence type="predicted"/>
<gene>
    <name evidence="3" type="ORF">DTL70_14945</name>
</gene>
<accession>A0A367EYM0</accession>
<dbReference type="Proteomes" id="UP000252914">
    <property type="component" value="Unassembled WGS sequence"/>
</dbReference>
<dbReference type="EMBL" id="QOIN01000043">
    <property type="protein sequence ID" value="RCG23173.1"/>
    <property type="molecule type" value="Genomic_DNA"/>
</dbReference>
<evidence type="ECO:0000256" key="1">
    <source>
        <dbReference type="SAM" id="MobiDB-lite"/>
    </source>
</evidence>
<name>A0A367EYM0_9ACTN</name>
<keyword evidence="4" id="KW-1185">Reference proteome</keyword>